<dbReference type="PANTHER" id="PTHR43140">
    <property type="entry name" value="TYPE-1 RESTRICTION ENZYME ECOKI SPECIFICITY PROTEIN"/>
    <property type="match status" value="1"/>
</dbReference>
<dbReference type="GO" id="GO:0003677">
    <property type="term" value="F:DNA binding"/>
    <property type="evidence" value="ECO:0007669"/>
    <property type="project" value="UniProtKB-KW"/>
</dbReference>
<dbReference type="GO" id="GO:0009307">
    <property type="term" value="P:DNA restriction-modification system"/>
    <property type="evidence" value="ECO:0007669"/>
    <property type="project" value="UniProtKB-KW"/>
</dbReference>
<gene>
    <name evidence="5" type="ORF">CARN5_1797</name>
</gene>
<dbReference type="Gene3D" id="3.90.220.20">
    <property type="entry name" value="DNA methylase specificity domains"/>
    <property type="match status" value="3"/>
</dbReference>
<comment type="similarity">
    <text evidence="1">Belongs to the type-I restriction system S methylase family.</text>
</comment>
<dbReference type="Pfam" id="PF01420">
    <property type="entry name" value="Methylase_S"/>
    <property type="match status" value="2"/>
</dbReference>
<comment type="caution">
    <text evidence="5">The sequence shown here is derived from an EMBL/GenBank/DDBJ whole genome shotgun (WGS) entry which is preliminary data.</text>
</comment>
<dbReference type="PANTHER" id="PTHR43140:SF1">
    <property type="entry name" value="TYPE I RESTRICTION ENZYME ECOKI SPECIFICITY SUBUNIT"/>
    <property type="match status" value="1"/>
</dbReference>
<dbReference type="InterPro" id="IPR051212">
    <property type="entry name" value="Type-I_RE_S_subunit"/>
</dbReference>
<feature type="domain" description="Type I restriction modification DNA specificity" evidence="4">
    <location>
        <begin position="259"/>
        <end position="393"/>
    </location>
</feature>
<reference evidence="5" key="1">
    <citation type="submission" date="2009-10" db="EMBL/GenBank/DDBJ databases">
        <title>Diversity of trophic interactions inside an arsenic-rich microbial ecosystem.</title>
        <authorList>
            <person name="Bertin P.N."/>
            <person name="Heinrich-Salmeron A."/>
            <person name="Pelletier E."/>
            <person name="Goulhen-Chollet F."/>
            <person name="Arsene-Ploetze F."/>
            <person name="Gallien S."/>
            <person name="Calteau A."/>
            <person name="Vallenet D."/>
            <person name="Casiot C."/>
            <person name="Chane-Woon-Ming B."/>
            <person name="Giloteaux L."/>
            <person name="Barakat M."/>
            <person name="Bonnefoy V."/>
            <person name="Bruneel O."/>
            <person name="Chandler M."/>
            <person name="Cleiss J."/>
            <person name="Duran R."/>
            <person name="Elbaz-Poulichet F."/>
            <person name="Fonknechten N."/>
            <person name="Lauga B."/>
            <person name="Mornico D."/>
            <person name="Ortet P."/>
            <person name="Schaeffer C."/>
            <person name="Siguier P."/>
            <person name="Alexander Thil Smith A."/>
            <person name="Van Dorsselaer A."/>
            <person name="Weissenbach J."/>
            <person name="Medigue C."/>
            <person name="Le Paslier D."/>
        </authorList>
    </citation>
    <scope>NUCLEOTIDE SEQUENCE</scope>
</reference>
<dbReference type="InterPro" id="IPR044946">
    <property type="entry name" value="Restrct_endonuc_typeI_TRD_sf"/>
</dbReference>
<accession>E6QC28</accession>
<name>E6QC28_9ZZZZ</name>
<dbReference type="EMBL" id="CABP01000082">
    <property type="protein sequence ID" value="CBI04754.1"/>
    <property type="molecule type" value="Genomic_DNA"/>
</dbReference>
<organism evidence="5">
    <name type="scientific">mine drainage metagenome</name>
    <dbReference type="NCBI Taxonomy" id="410659"/>
    <lineage>
        <taxon>unclassified sequences</taxon>
        <taxon>metagenomes</taxon>
        <taxon>ecological metagenomes</taxon>
    </lineage>
</organism>
<dbReference type="CDD" id="cd17283">
    <property type="entry name" value="RMtype1_S_Hpy180ORF7835P_TRD2-CR2_like"/>
    <property type="match status" value="1"/>
</dbReference>
<feature type="domain" description="Type I restriction modification DNA specificity" evidence="4">
    <location>
        <begin position="21"/>
        <end position="184"/>
    </location>
</feature>
<protein>
    <submittedName>
        <fullName evidence="5">Type I restriction modification DNA specificity domain protein</fullName>
    </submittedName>
</protein>
<evidence type="ECO:0000256" key="2">
    <source>
        <dbReference type="ARBA" id="ARBA00022747"/>
    </source>
</evidence>
<dbReference type="Gene3D" id="1.10.287.1120">
    <property type="entry name" value="Bipartite methylase S protein"/>
    <property type="match status" value="1"/>
</dbReference>
<sequence>MTYPRYPKYRESGVEWLGDVPEGWGVKKVGFCCDFYTGWTPPTGDESSYDGDLPWANISDIGPKFLTETAKRISMSAVRKHKIRIAPNGSLLFSFKLSVGQVSIAAVPMYTNEAIAIFQSSANILSRWAYYTFPICIPKNSSENIYGAKMLNQYLIKSAKIVLPPFEEQQAIAAFLDAETARIDTLITEYETLIDLLKEKRQALISHAVTKGLNPDVPMKDSGVEWLGEVPEHWSVKAIKWESTVQRGASPRPIEDPIYFDDEGEYAWVRISDVTASNVYLWETEQRLSHIGEKLSVKLQPGTLFLSIAGSVGKPCITEIKCCIHDGFVWFPAWRKSTKFIYYVFASGQPYKGLGKMGTQLNLNTDTIGSIYIGMPSLEEQCAIAAFLDTETARMDALVQEAEIGINLLRERRTTLISDAVTGKIDVRDWQEMA</sequence>
<evidence type="ECO:0000259" key="4">
    <source>
        <dbReference type="Pfam" id="PF01420"/>
    </source>
</evidence>
<dbReference type="SUPFAM" id="SSF116734">
    <property type="entry name" value="DNA methylase specificity domain"/>
    <property type="match status" value="2"/>
</dbReference>
<evidence type="ECO:0000256" key="1">
    <source>
        <dbReference type="ARBA" id="ARBA00010923"/>
    </source>
</evidence>
<dbReference type="AlphaFoldDB" id="E6QC28"/>
<proteinExistence type="inferred from homology"/>
<keyword evidence="3" id="KW-0238">DNA-binding</keyword>
<keyword evidence="2" id="KW-0680">Restriction system</keyword>
<evidence type="ECO:0000313" key="5">
    <source>
        <dbReference type="EMBL" id="CBI04754.1"/>
    </source>
</evidence>
<dbReference type="InterPro" id="IPR000055">
    <property type="entry name" value="Restrct_endonuc_typeI_TRD"/>
</dbReference>
<evidence type="ECO:0000256" key="3">
    <source>
        <dbReference type="ARBA" id="ARBA00023125"/>
    </source>
</evidence>